<organism evidence="2 3">
    <name type="scientific">Oldenlandia corymbosa var. corymbosa</name>
    <dbReference type="NCBI Taxonomy" id="529605"/>
    <lineage>
        <taxon>Eukaryota</taxon>
        <taxon>Viridiplantae</taxon>
        <taxon>Streptophyta</taxon>
        <taxon>Embryophyta</taxon>
        <taxon>Tracheophyta</taxon>
        <taxon>Spermatophyta</taxon>
        <taxon>Magnoliopsida</taxon>
        <taxon>eudicotyledons</taxon>
        <taxon>Gunneridae</taxon>
        <taxon>Pentapetalae</taxon>
        <taxon>asterids</taxon>
        <taxon>lamiids</taxon>
        <taxon>Gentianales</taxon>
        <taxon>Rubiaceae</taxon>
        <taxon>Rubioideae</taxon>
        <taxon>Spermacoceae</taxon>
        <taxon>Hedyotis-Oldenlandia complex</taxon>
        <taxon>Oldenlandia</taxon>
    </lineage>
</organism>
<evidence type="ECO:0000256" key="1">
    <source>
        <dbReference type="ARBA" id="ARBA00009861"/>
    </source>
</evidence>
<dbReference type="EMBL" id="OX459124">
    <property type="protein sequence ID" value="CAI9111757.1"/>
    <property type="molecule type" value="Genomic_DNA"/>
</dbReference>
<reference evidence="2" key="1">
    <citation type="submission" date="2023-03" db="EMBL/GenBank/DDBJ databases">
        <authorList>
            <person name="Julca I."/>
        </authorList>
    </citation>
    <scope>NUCLEOTIDE SEQUENCE</scope>
</reference>
<accession>A0AAV1DXH6</accession>
<name>A0AAV1DXH6_OLDCO</name>
<dbReference type="Pfam" id="PF02458">
    <property type="entry name" value="Transferase"/>
    <property type="match status" value="1"/>
</dbReference>
<dbReference type="PANTHER" id="PTHR31642">
    <property type="entry name" value="TRICHOTHECENE 3-O-ACETYLTRANSFERASE"/>
    <property type="match status" value="1"/>
</dbReference>
<comment type="similarity">
    <text evidence="1">Belongs to the plant acyltransferase family.</text>
</comment>
<proteinExistence type="inferred from homology"/>
<dbReference type="GO" id="GO:0016747">
    <property type="term" value="F:acyltransferase activity, transferring groups other than amino-acyl groups"/>
    <property type="evidence" value="ECO:0007669"/>
    <property type="project" value="TreeGrafter"/>
</dbReference>
<keyword evidence="3" id="KW-1185">Reference proteome</keyword>
<protein>
    <submittedName>
        <fullName evidence="2">OLC1v1012069C1</fullName>
    </submittedName>
</protein>
<evidence type="ECO:0000313" key="3">
    <source>
        <dbReference type="Proteomes" id="UP001161247"/>
    </source>
</evidence>
<dbReference type="InterPro" id="IPR050317">
    <property type="entry name" value="Plant_Fungal_Acyltransferase"/>
</dbReference>
<dbReference type="InterPro" id="IPR023213">
    <property type="entry name" value="CAT-like_dom_sf"/>
</dbReference>
<dbReference type="AlphaFoldDB" id="A0AAV1DXH6"/>
<evidence type="ECO:0000313" key="2">
    <source>
        <dbReference type="EMBL" id="CAI9111757.1"/>
    </source>
</evidence>
<dbReference type="Gene3D" id="3.30.559.10">
    <property type="entry name" value="Chloramphenicol acetyltransferase-like domain"/>
    <property type="match status" value="1"/>
</dbReference>
<sequence length="149" mass="16673">MSNPLGYAVELVMKAKSEVTEEYMKSNADFIALTGRRLPRIFSPWNHVVSDLTRVGFDEVDFGWGKPAFAGLAVGIDDVGQFINGVRTCYLPSKNKGEKGMLVPVCLPRIAMERFAQLIEILLKKRINEGDDDSGDDHFDFFNEVRSAL</sequence>
<dbReference type="PANTHER" id="PTHR31642:SF302">
    <property type="entry name" value="METHANOL O-ANTHRANILOYLTRANSFERASE-LIKE"/>
    <property type="match status" value="1"/>
</dbReference>
<gene>
    <name evidence="2" type="ORF">OLC1_LOCUS19076</name>
</gene>
<dbReference type="Proteomes" id="UP001161247">
    <property type="component" value="Chromosome 7"/>
</dbReference>